<sequence length="195" mass="20357">MLQQSCLFCLLWCISCISTAPAPGPALSRLPTPAPAPAPSYFLSKGDALQTQAPPPRVAKIPSSIPSVPNVAAFDASAIVNFTITLRDYTYSSWSGLDGTVPKGQDRYIYALNAWLQSNISSAAYARLTAWQAGSIEAETQAFVPYNSSNQSSVTAARSAAISLSATINSGTSSILDATIFGASSGIVTTPQGKF</sequence>
<name>A0AAW1RHW7_9CHLO</name>
<evidence type="ECO:0000313" key="3">
    <source>
        <dbReference type="Proteomes" id="UP001438707"/>
    </source>
</evidence>
<protein>
    <submittedName>
        <fullName evidence="2">Uncharacterized protein</fullName>
    </submittedName>
</protein>
<gene>
    <name evidence="2" type="ORF">WJX74_010191</name>
</gene>
<dbReference type="AlphaFoldDB" id="A0AAW1RHW7"/>
<reference evidence="2 3" key="1">
    <citation type="journal article" date="2024" name="Nat. Commun.">
        <title>Phylogenomics reveals the evolutionary origins of lichenization in chlorophyte algae.</title>
        <authorList>
            <person name="Puginier C."/>
            <person name="Libourel C."/>
            <person name="Otte J."/>
            <person name="Skaloud P."/>
            <person name="Haon M."/>
            <person name="Grisel S."/>
            <person name="Petersen M."/>
            <person name="Berrin J.G."/>
            <person name="Delaux P.M."/>
            <person name="Dal Grande F."/>
            <person name="Keller J."/>
        </authorList>
    </citation>
    <scope>NUCLEOTIDE SEQUENCE [LARGE SCALE GENOMIC DNA]</scope>
    <source>
        <strain evidence="2 3">SAG 2145</strain>
    </source>
</reference>
<dbReference type="Proteomes" id="UP001438707">
    <property type="component" value="Unassembled WGS sequence"/>
</dbReference>
<comment type="caution">
    <text evidence="2">The sequence shown here is derived from an EMBL/GenBank/DDBJ whole genome shotgun (WGS) entry which is preliminary data.</text>
</comment>
<keyword evidence="3" id="KW-1185">Reference proteome</keyword>
<feature type="signal peptide" evidence="1">
    <location>
        <begin position="1"/>
        <end position="19"/>
    </location>
</feature>
<evidence type="ECO:0000256" key="1">
    <source>
        <dbReference type="SAM" id="SignalP"/>
    </source>
</evidence>
<feature type="chain" id="PRO_5044024964" evidence="1">
    <location>
        <begin position="20"/>
        <end position="195"/>
    </location>
</feature>
<accession>A0AAW1RHW7</accession>
<organism evidence="2 3">
    <name type="scientific">Apatococcus lobatus</name>
    <dbReference type="NCBI Taxonomy" id="904363"/>
    <lineage>
        <taxon>Eukaryota</taxon>
        <taxon>Viridiplantae</taxon>
        <taxon>Chlorophyta</taxon>
        <taxon>core chlorophytes</taxon>
        <taxon>Trebouxiophyceae</taxon>
        <taxon>Chlorellales</taxon>
        <taxon>Chlorellaceae</taxon>
        <taxon>Apatococcus</taxon>
    </lineage>
</organism>
<dbReference type="EMBL" id="JALJOS010000011">
    <property type="protein sequence ID" value="KAK9833204.1"/>
    <property type="molecule type" value="Genomic_DNA"/>
</dbReference>
<evidence type="ECO:0000313" key="2">
    <source>
        <dbReference type="EMBL" id="KAK9833204.1"/>
    </source>
</evidence>
<keyword evidence="1" id="KW-0732">Signal</keyword>
<proteinExistence type="predicted"/>